<dbReference type="Proteomes" id="UP000253834">
    <property type="component" value="Chromosome"/>
</dbReference>
<name>A0AA86I2E5_PRIMG</name>
<keyword evidence="2" id="KW-0732">Signal</keyword>
<organism evidence="4 5">
    <name type="scientific">Priestia megaterium</name>
    <name type="common">Bacillus megaterium</name>
    <dbReference type="NCBI Taxonomy" id="1404"/>
    <lineage>
        <taxon>Bacteria</taxon>
        <taxon>Bacillati</taxon>
        <taxon>Bacillota</taxon>
        <taxon>Bacilli</taxon>
        <taxon>Bacillales</taxon>
        <taxon>Bacillaceae</taxon>
        <taxon>Priestia</taxon>
    </lineage>
</organism>
<evidence type="ECO:0000313" key="4">
    <source>
        <dbReference type="EMBL" id="AXI30665.1"/>
    </source>
</evidence>
<dbReference type="EMBL" id="CP022674">
    <property type="protein sequence ID" value="AXI30665.1"/>
    <property type="molecule type" value="Genomic_DNA"/>
</dbReference>
<dbReference type="AlphaFoldDB" id="A0AA86I2E5"/>
<dbReference type="Pfam" id="PF18050">
    <property type="entry name" value="Cyclophil_like2"/>
    <property type="match status" value="1"/>
</dbReference>
<feature type="chain" id="PRO_5041647420" description="Cyclophilin-like domain-containing protein" evidence="2">
    <location>
        <begin position="19"/>
        <end position="170"/>
    </location>
</feature>
<dbReference type="RefSeq" id="WP_114896359.1">
    <property type="nucleotide sequence ID" value="NZ_CP022674.1"/>
</dbReference>
<evidence type="ECO:0000256" key="1">
    <source>
        <dbReference type="SAM" id="MobiDB-lite"/>
    </source>
</evidence>
<proteinExistence type="predicted"/>
<evidence type="ECO:0000259" key="3">
    <source>
        <dbReference type="Pfam" id="PF18050"/>
    </source>
</evidence>
<evidence type="ECO:0000256" key="2">
    <source>
        <dbReference type="SAM" id="SignalP"/>
    </source>
</evidence>
<accession>A0AA86I2E5</accession>
<reference evidence="4 5" key="1">
    <citation type="submission" date="2017-07" db="EMBL/GenBank/DDBJ databases">
        <title>Isolation and development of strain Bacillus megaterium SR7 for enhanced growth and metabolite production under supercritical carbon dioxide.</title>
        <authorList>
            <person name="Freedman A.J.E."/>
            <person name="Peet K.C."/>
            <person name="Boock J.T."/>
            <person name="Penn K."/>
            <person name="Prather K.L.J."/>
            <person name="Thompson J.R."/>
        </authorList>
    </citation>
    <scope>NUCLEOTIDE SEQUENCE [LARGE SCALE GENOMIC DNA]</scope>
    <source>
        <strain evidence="4 5">SR7</strain>
    </source>
</reference>
<protein>
    <recommendedName>
        <fullName evidence="3">Cyclophilin-like domain-containing protein</fullName>
    </recommendedName>
</protein>
<feature type="domain" description="Cyclophilin-like" evidence="3">
    <location>
        <begin position="56"/>
        <end position="166"/>
    </location>
</feature>
<gene>
    <name evidence="4" type="ORF">CIB87_17165</name>
</gene>
<feature type="region of interest" description="Disordered" evidence="1">
    <location>
        <begin position="24"/>
        <end position="50"/>
    </location>
</feature>
<sequence length="170" mass="18986">MKKSLCLSSILVTSLALAACSNNNSSAADRDNTSNPLNQAPEQPKEDRISDTRIKLTFNDKEVLVRMYDNPASKDFLAQLPLTITFEDYMGKEKISILQKRLSIDDVQAEDLSQKGDFAYYTPWGNVAIFHKGIEDATNDLIMLGQIESGKENFENVDGDFTVTIEKVTK</sequence>
<dbReference type="InterPro" id="IPR029000">
    <property type="entry name" value="Cyclophilin-like_dom_sf"/>
</dbReference>
<dbReference type="InterPro" id="IPR041183">
    <property type="entry name" value="Cyclophilin-like"/>
</dbReference>
<feature type="signal peptide" evidence="2">
    <location>
        <begin position="1"/>
        <end position="18"/>
    </location>
</feature>
<dbReference type="SUPFAM" id="SSF50891">
    <property type="entry name" value="Cyclophilin-like"/>
    <property type="match status" value="1"/>
</dbReference>
<dbReference type="PROSITE" id="PS51257">
    <property type="entry name" value="PROKAR_LIPOPROTEIN"/>
    <property type="match status" value="1"/>
</dbReference>
<dbReference type="Gene3D" id="2.40.100.20">
    <property type="match status" value="1"/>
</dbReference>
<evidence type="ECO:0000313" key="5">
    <source>
        <dbReference type="Proteomes" id="UP000253834"/>
    </source>
</evidence>